<reference evidence="4" key="1">
    <citation type="journal article" date="2019" name="Int. J. Syst. Evol. Microbiol.">
        <title>The Global Catalogue of Microorganisms (GCM) 10K type strain sequencing project: providing services to taxonomists for standard genome sequencing and annotation.</title>
        <authorList>
            <consortium name="The Broad Institute Genomics Platform"/>
            <consortium name="The Broad Institute Genome Sequencing Center for Infectious Disease"/>
            <person name="Wu L."/>
            <person name="Ma J."/>
        </authorList>
    </citation>
    <scope>NUCLEOTIDE SEQUENCE [LARGE SCALE GENOMIC DNA]</scope>
    <source>
        <strain evidence="4">CCUG 57508</strain>
    </source>
</reference>
<comment type="caution">
    <text evidence="3">The sequence shown here is derived from an EMBL/GenBank/DDBJ whole genome shotgun (WGS) entry which is preliminary data.</text>
</comment>
<feature type="compositionally biased region" description="Basic and acidic residues" evidence="1">
    <location>
        <begin position="193"/>
        <end position="202"/>
    </location>
</feature>
<dbReference type="Proteomes" id="UP001597046">
    <property type="component" value="Unassembled WGS sequence"/>
</dbReference>
<dbReference type="RefSeq" id="WP_386053112.1">
    <property type="nucleotide sequence ID" value="NZ_JBHTKH010000007.1"/>
</dbReference>
<name>A0ABW3MX93_9MICO</name>
<dbReference type="Gene3D" id="3.40.50.410">
    <property type="entry name" value="von Willebrand factor, type A domain"/>
    <property type="match status" value="1"/>
</dbReference>
<dbReference type="PANTHER" id="PTHR33608">
    <property type="entry name" value="BLL2464 PROTEIN"/>
    <property type="match status" value="1"/>
</dbReference>
<evidence type="ECO:0000259" key="2">
    <source>
        <dbReference type="Pfam" id="PF01882"/>
    </source>
</evidence>
<evidence type="ECO:0000256" key="1">
    <source>
        <dbReference type="SAM" id="MobiDB-lite"/>
    </source>
</evidence>
<dbReference type="InterPro" id="IPR002881">
    <property type="entry name" value="DUF58"/>
</dbReference>
<dbReference type="InterPro" id="IPR036465">
    <property type="entry name" value="vWFA_dom_sf"/>
</dbReference>
<sequence>MGSTDTLSAEQLLRRLEWRVVRRLDGRLQGDYRSLFRGSGLDFTDLREYEPGDDLRHIEWNVTARLDTPYVREFVEDRELTAWLLLDHSASMGFGPVARQKHLVLAEVATTLAHVLTRGGSRVGAIVMDTGVDAVIPPASGRMQVLRIAQLLLDRRESRSAADDPVPTSGWLASRRSRTGPGRDVSPTRSRRSKGDQHKGDDRRVTDLSLLLTAAAGIARRRGLVLVVSDFISTDGWEKPLARLARRHEVVAIQVVDPRESELPDAGGVYVEDAETGEQIFVDTSDASFRARLAAAADARQADLEARARRAGVDLHRIRTDDDLVRSLMRISDLRRRRRR</sequence>
<feature type="region of interest" description="Disordered" evidence="1">
    <location>
        <begin position="159"/>
        <end position="202"/>
    </location>
</feature>
<proteinExistence type="predicted"/>
<dbReference type="EMBL" id="JBHTKH010000007">
    <property type="protein sequence ID" value="MFD1055196.1"/>
    <property type="molecule type" value="Genomic_DNA"/>
</dbReference>
<feature type="domain" description="DUF58" evidence="2">
    <location>
        <begin position="45"/>
        <end position="301"/>
    </location>
</feature>
<organism evidence="3 4">
    <name type="scientific">Terrabacter terrigena</name>
    <dbReference type="NCBI Taxonomy" id="574718"/>
    <lineage>
        <taxon>Bacteria</taxon>
        <taxon>Bacillati</taxon>
        <taxon>Actinomycetota</taxon>
        <taxon>Actinomycetes</taxon>
        <taxon>Micrococcales</taxon>
        <taxon>Intrasporangiaceae</taxon>
        <taxon>Terrabacter</taxon>
    </lineage>
</organism>
<dbReference type="SUPFAM" id="SSF53300">
    <property type="entry name" value="vWA-like"/>
    <property type="match status" value="1"/>
</dbReference>
<dbReference type="PANTHER" id="PTHR33608:SF6">
    <property type="entry name" value="BLL2464 PROTEIN"/>
    <property type="match status" value="1"/>
</dbReference>
<accession>A0ABW3MX93</accession>
<evidence type="ECO:0000313" key="4">
    <source>
        <dbReference type="Proteomes" id="UP001597046"/>
    </source>
</evidence>
<keyword evidence="4" id="KW-1185">Reference proteome</keyword>
<gene>
    <name evidence="3" type="ORF">ACFQ2V_12840</name>
</gene>
<evidence type="ECO:0000313" key="3">
    <source>
        <dbReference type="EMBL" id="MFD1055196.1"/>
    </source>
</evidence>
<dbReference type="Pfam" id="PF01882">
    <property type="entry name" value="DUF58"/>
    <property type="match status" value="1"/>
</dbReference>
<protein>
    <submittedName>
        <fullName evidence="3">DUF58 domain-containing protein</fullName>
    </submittedName>
</protein>